<dbReference type="EMBL" id="CYSE01000005">
    <property type="protein sequence ID" value="CUH79999.1"/>
    <property type="molecule type" value="Genomic_DNA"/>
</dbReference>
<reference evidence="2 3" key="1">
    <citation type="submission" date="2015-09" db="EMBL/GenBank/DDBJ databases">
        <authorList>
            <consortium name="Swine Surveillance"/>
        </authorList>
    </citation>
    <scope>NUCLEOTIDE SEQUENCE [LARGE SCALE GENOMIC DNA]</scope>
    <source>
        <strain evidence="2 3">CECT 7648</strain>
    </source>
</reference>
<accession>A0A0P1GEZ7</accession>
<keyword evidence="3" id="KW-1185">Reference proteome</keyword>
<sequence length="65" mass="7165">MSKREDDERFKETFLKCRATVPPDFDLDVFDTENEDSATGHLSSSSDHPDGIAEADTGSTPSEKT</sequence>
<evidence type="ECO:0000256" key="1">
    <source>
        <dbReference type="SAM" id="MobiDB-lite"/>
    </source>
</evidence>
<dbReference type="Proteomes" id="UP000054935">
    <property type="component" value="Unassembled WGS sequence"/>
</dbReference>
<organism evidence="2 3">
    <name type="scientific">Tropicibacter naphthalenivorans</name>
    <dbReference type="NCBI Taxonomy" id="441103"/>
    <lineage>
        <taxon>Bacteria</taxon>
        <taxon>Pseudomonadati</taxon>
        <taxon>Pseudomonadota</taxon>
        <taxon>Alphaproteobacteria</taxon>
        <taxon>Rhodobacterales</taxon>
        <taxon>Roseobacteraceae</taxon>
        <taxon>Tropicibacter</taxon>
    </lineage>
</organism>
<evidence type="ECO:0000313" key="3">
    <source>
        <dbReference type="Proteomes" id="UP000054935"/>
    </source>
</evidence>
<feature type="compositionally biased region" description="Acidic residues" evidence="1">
    <location>
        <begin position="25"/>
        <end position="36"/>
    </location>
</feature>
<evidence type="ECO:0000313" key="2">
    <source>
        <dbReference type="EMBL" id="CUH79999.1"/>
    </source>
</evidence>
<gene>
    <name evidence="2" type="ORF">TRN7648_02735</name>
</gene>
<protein>
    <submittedName>
        <fullName evidence="2">Uncharacterized protein</fullName>
    </submittedName>
</protein>
<name>A0A0P1GEZ7_9RHOB</name>
<dbReference type="AlphaFoldDB" id="A0A0P1GEZ7"/>
<proteinExistence type="predicted"/>
<feature type="region of interest" description="Disordered" evidence="1">
    <location>
        <begin position="24"/>
        <end position="65"/>
    </location>
</feature>